<dbReference type="InterPro" id="IPR005785">
    <property type="entry name" value="B_amino_transI"/>
</dbReference>
<reference evidence="11 12" key="1">
    <citation type="submission" date="2021-05" db="EMBL/GenBank/DDBJ databases">
        <title>A Polyphasic approach of four new species of the genus Ohtaekwangia: Ohtaekwangia histidinii sp. nov., Ohtaekwangia cretensis sp. nov., Ohtaekwangia indiensis sp. nov., Ohtaekwangia reichenbachii sp. nov. from diverse environment.</title>
        <authorList>
            <person name="Octaviana S."/>
        </authorList>
    </citation>
    <scope>NUCLEOTIDE SEQUENCE [LARGE SCALE GENOMIC DNA]</scope>
    <source>
        <strain evidence="11 12">PWU20</strain>
    </source>
</reference>
<comment type="pathway">
    <text evidence="1 10">Amino-acid biosynthesis; L-isoleucine biosynthesis; L-isoleucine from 2-oxobutanoate: step 4/4.</text>
</comment>
<dbReference type="InterPro" id="IPR043131">
    <property type="entry name" value="BCAT-like_N"/>
</dbReference>
<dbReference type="SUPFAM" id="SSF56752">
    <property type="entry name" value="D-aminoacid aminotransferase-like PLP-dependent enzymes"/>
    <property type="match status" value="1"/>
</dbReference>
<keyword evidence="10" id="KW-0100">Branched-chain amino acid biosynthesis</keyword>
<evidence type="ECO:0000256" key="8">
    <source>
        <dbReference type="ARBA" id="ARBA00048798"/>
    </source>
</evidence>
<comment type="caution">
    <text evidence="11">The sequence shown here is derived from an EMBL/GenBank/DDBJ whole genome shotgun (WGS) entry which is preliminary data.</text>
</comment>
<dbReference type="InterPro" id="IPR050571">
    <property type="entry name" value="Class-IV_PLP-Dep_Aminotrnsfr"/>
</dbReference>
<dbReference type="Pfam" id="PF01063">
    <property type="entry name" value="Aminotran_4"/>
    <property type="match status" value="1"/>
</dbReference>
<comment type="function">
    <text evidence="10">Acts on leucine, isoleucine and valine.</text>
</comment>
<dbReference type="InterPro" id="IPR043132">
    <property type="entry name" value="BCAT-like_C"/>
</dbReference>
<comment type="catalytic activity">
    <reaction evidence="8 10">
        <text>L-isoleucine + 2-oxoglutarate = (S)-3-methyl-2-oxopentanoate + L-glutamate</text>
        <dbReference type="Rhea" id="RHEA:24801"/>
        <dbReference type="ChEBI" id="CHEBI:16810"/>
        <dbReference type="ChEBI" id="CHEBI:29985"/>
        <dbReference type="ChEBI" id="CHEBI:35146"/>
        <dbReference type="ChEBI" id="CHEBI:58045"/>
        <dbReference type="EC" id="2.6.1.42"/>
    </reaction>
</comment>
<gene>
    <name evidence="10 11" type="primary">ilvE</name>
    <name evidence="11" type="ORF">KK060_11220</name>
</gene>
<proteinExistence type="inferred from homology"/>
<dbReference type="InterPro" id="IPR001544">
    <property type="entry name" value="Aminotrans_IV"/>
</dbReference>
<evidence type="ECO:0000256" key="4">
    <source>
        <dbReference type="ARBA" id="ARBA00009320"/>
    </source>
</evidence>
<keyword evidence="5 10" id="KW-0032">Aminotransferase</keyword>
<dbReference type="Proteomes" id="UP000772618">
    <property type="component" value="Unassembled WGS sequence"/>
</dbReference>
<organism evidence="11 12">
    <name type="scientific">Chryseosolibacter indicus</name>
    <dbReference type="NCBI Taxonomy" id="2782351"/>
    <lineage>
        <taxon>Bacteria</taxon>
        <taxon>Pseudomonadati</taxon>
        <taxon>Bacteroidota</taxon>
        <taxon>Cytophagia</taxon>
        <taxon>Cytophagales</taxon>
        <taxon>Chryseotaleaceae</taxon>
        <taxon>Chryseosolibacter</taxon>
    </lineage>
</organism>
<dbReference type="PANTHER" id="PTHR42743">
    <property type="entry name" value="AMINO-ACID AMINOTRANSFERASE"/>
    <property type="match status" value="1"/>
</dbReference>
<keyword evidence="6 10" id="KW-0808">Transferase</keyword>
<evidence type="ECO:0000256" key="9">
    <source>
        <dbReference type="ARBA" id="ARBA00049229"/>
    </source>
</evidence>
<dbReference type="PANTHER" id="PTHR42743:SF11">
    <property type="entry name" value="AMINODEOXYCHORISMATE LYASE"/>
    <property type="match status" value="1"/>
</dbReference>
<name>A0ABS5VQX4_9BACT</name>
<keyword evidence="12" id="KW-1185">Reference proteome</keyword>
<evidence type="ECO:0000256" key="2">
    <source>
        <dbReference type="ARBA" id="ARBA00004931"/>
    </source>
</evidence>
<dbReference type="EMBL" id="JAHESD010000021">
    <property type="protein sequence ID" value="MBT1703855.1"/>
    <property type="molecule type" value="Genomic_DNA"/>
</dbReference>
<dbReference type="GO" id="GO:0004084">
    <property type="term" value="F:branched-chain-amino-acid transaminase activity"/>
    <property type="evidence" value="ECO:0007669"/>
    <property type="project" value="UniProtKB-EC"/>
</dbReference>
<comment type="catalytic activity">
    <reaction evidence="9 10">
        <text>L-leucine + 2-oxoglutarate = 4-methyl-2-oxopentanoate + L-glutamate</text>
        <dbReference type="Rhea" id="RHEA:18321"/>
        <dbReference type="ChEBI" id="CHEBI:16810"/>
        <dbReference type="ChEBI" id="CHEBI:17865"/>
        <dbReference type="ChEBI" id="CHEBI:29985"/>
        <dbReference type="ChEBI" id="CHEBI:57427"/>
        <dbReference type="EC" id="2.6.1.42"/>
    </reaction>
</comment>
<comment type="cofactor">
    <cofactor evidence="10">
        <name>pyridoxal 5'-phosphate</name>
        <dbReference type="ChEBI" id="CHEBI:597326"/>
    </cofactor>
</comment>
<evidence type="ECO:0000256" key="5">
    <source>
        <dbReference type="ARBA" id="ARBA00022576"/>
    </source>
</evidence>
<comment type="pathway">
    <text evidence="3 10">Amino-acid biosynthesis; L-leucine biosynthesis; L-leucine from 3-methyl-2-oxobutanoate: step 4/4.</text>
</comment>
<dbReference type="EC" id="2.6.1.42" evidence="10"/>
<evidence type="ECO:0000256" key="1">
    <source>
        <dbReference type="ARBA" id="ARBA00004824"/>
    </source>
</evidence>
<sequence>MYYTKDTVLFLNGKFIKAVDAHTDLYSQSLHYGFGAFEGIRAYQTQNGVKLFKAYEHFERLKNSCASISINLDYDSEELTNISYQLLEKNNLTDAYVRPLAYCGPNMYLSTPKDVYLMICTWKWAKYHGDQLLKLCVSSYQRPNPASIKVEAKVCGHYVNGILATSEAKVRGYDEALLLDMNGNVAAAPAANFFMEKDGVLYTPSLGHIFPSITRQVVLNICRELDIPVVEKQINPHELETADSAFLCGTAVEIAGIESIDANTFKKEWKDSLGAIVQEAYKCQVLEKSFSYVII</sequence>
<dbReference type="Gene3D" id="3.30.470.10">
    <property type="match status" value="1"/>
</dbReference>
<accession>A0ABS5VQX4</accession>
<protein>
    <recommendedName>
        <fullName evidence="10">Branched-chain-amino-acid aminotransferase</fullName>
        <shortName evidence="10">BCAT</shortName>
        <ecNumber evidence="10">2.6.1.42</ecNumber>
    </recommendedName>
</protein>
<evidence type="ECO:0000313" key="11">
    <source>
        <dbReference type="EMBL" id="MBT1703855.1"/>
    </source>
</evidence>
<keyword evidence="10" id="KW-0663">Pyridoxal phosphate</keyword>
<comment type="catalytic activity">
    <reaction evidence="7 10">
        <text>L-valine + 2-oxoglutarate = 3-methyl-2-oxobutanoate + L-glutamate</text>
        <dbReference type="Rhea" id="RHEA:24813"/>
        <dbReference type="ChEBI" id="CHEBI:11851"/>
        <dbReference type="ChEBI" id="CHEBI:16810"/>
        <dbReference type="ChEBI" id="CHEBI:29985"/>
        <dbReference type="ChEBI" id="CHEBI:57762"/>
        <dbReference type="EC" id="2.6.1.42"/>
    </reaction>
</comment>
<dbReference type="NCBIfam" id="TIGR01122">
    <property type="entry name" value="ilvE_I"/>
    <property type="match status" value="1"/>
</dbReference>
<comment type="similarity">
    <text evidence="4 10">Belongs to the class-IV pyridoxal-phosphate-dependent aminotransferase family.</text>
</comment>
<dbReference type="Gene3D" id="3.20.10.10">
    <property type="entry name" value="D-amino Acid Aminotransferase, subunit A, domain 2"/>
    <property type="match status" value="1"/>
</dbReference>
<evidence type="ECO:0000256" key="7">
    <source>
        <dbReference type="ARBA" id="ARBA00048212"/>
    </source>
</evidence>
<evidence type="ECO:0000256" key="10">
    <source>
        <dbReference type="RuleBase" id="RU364094"/>
    </source>
</evidence>
<dbReference type="InterPro" id="IPR036038">
    <property type="entry name" value="Aminotransferase-like"/>
</dbReference>
<comment type="pathway">
    <text evidence="2 10">Amino-acid biosynthesis; L-valine biosynthesis; L-valine from pyruvate: step 4/4.</text>
</comment>
<dbReference type="RefSeq" id="WP_254153816.1">
    <property type="nucleotide sequence ID" value="NZ_JAHESD010000021.1"/>
</dbReference>
<keyword evidence="10" id="KW-0028">Amino-acid biosynthesis</keyword>
<evidence type="ECO:0000313" key="12">
    <source>
        <dbReference type="Proteomes" id="UP000772618"/>
    </source>
</evidence>
<evidence type="ECO:0000256" key="6">
    <source>
        <dbReference type="ARBA" id="ARBA00022679"/>
    </source>
</evidence>
<evidence type="ECO:0000256" key="3">
    <source>
        <dbReference type="ARBA" id="ARBA00005072"/>
    </source>
</evidence>